<dbReference type="EMBL" id="CVTD020000015">
    <property type="protein sequence ID" value="CRZ34234.1"/>
    <property type="molecule type" value="Genomic_DNA"/>
</dbReference>
<dbReference type="InterPro" id="IPR007730">
    <property type="entry name" value="SPOR-like_dom"/>
</dbReference>
<evidence type="ECO:0000313" key="3">
    <source>
        <dbReference type="EMBL" id="CRZ34234.1"/>
    </source>
</evidence>
<keyword evidence="4" id="KW-1185">Reference proteome</keyword>
<dbReference type="Proteomes" id="UP000236497">
    <property type="component" value="Unassembled WGS sequence"/>
</dbReference>
<dbReference type="Pfam" id="PF01520">
    <property type="entry name" value="Amidase_3"/>
    <property type="match status" value="1"/>
</dbReference>
<sequence>MATIILDAGHGGNDLGDAYGHRFEKNDNLKLTLAVGAELEKYGYQVEYTRITDMYLSQFDRVDIANNIGGDFLLTIHRVVGELPLSEGGLGFYVNERGGIAEEAAVNIADALFPLGFCNYSIEVRSELPILTRTNMPTLMMGIGNMNSEADNLFFDTRLNDIAAAIALGIYNTIPVGNSNNFSTQDNIFTSTDYNGNTSNYTVFYGVQIGLFSEYRNAVALYEELLMKGYEAYVDYKEPYYRVIVGACNDLDAVAQLEFRLNLEGYDTLIVEL</sequence>
<dbReference type="InterPro" id="IPR050695">
    <property type="entry name" value="N-acetylmuramoyl_amidase_3"/>
</dbReference>
<name>A0A0H5SFK3_HERHM</name>
<dbReference type="PROSITE" id="PS51724">
    <property type="entry name" value="SPOR"/>
    <property type="match status" value="1"/>
</dbReference>
<dbReference type="GO" id="GO:0008745">
    <property type="term" value="F:N-acetylmuramoyl-L-alanine amidase activity"/>
    <property type="evidence" value="ECO:0007669"/>
    <property type="project" value="InterPro"/>
</dbReference>
<accession>A0A0H5SFK3</accession>
<dbReference type="GO" id="GO:0030288">
    <property type="term" value="C:outer membrane-bounded periplasmic space"/>
    <property type="evidence" value="ECO:0007669"/>
    <property type="project" value="TreeGrafter"/>
</dbReference>
<reference evidence="3 4" key="1">
    <citation type="submission" date="2015-06" db="EMBL/GenBank/DDBJ databases">
        <authorList>
            <person name="Wibberg Daniel"/>
        </authorList>
    </citation>
    <scope>NUCLEOTIDE SEQUENCE [LARGE SCALE GENOMIC DNA]</scope>
    <source>
        <strain evidence="3 4">T3/55T</strain>
    </source>
</reference>
<dbReference type="PANTHER" id="PTHR30404">
    <property type="entry name" value="N-ACETYLMURAMOYL-L-ALANINE AMIDASE"/>
    <property type="match status" value="1"/>
</dbReference>
<gene>
    <name evidence="3" type="ORF">HHT355_1031</name>
</gene>
<dbReference type="Pfam" id="PF05036">
    <property type="entry name" value="SPOR"/>
    <property type="match status" value="1"/>
</dbReference>
<dbReference type="PANTHER" id="PTHR30404:SF0">
    <property type="entry name" value="N-ACETYLMURAMOYL-L-ALANINE AMIDASE AMIC"/>
    <property type="match status" value="1"/>
</dbReference>
<evidence type="ECO:0000256" key="1">
    <source>
        <dbReference type="ARBA" id="ARBA00022801"/>
    </source>
</evidence>
<feature type="domain" description="SPOR" evidence="2">
    <location>
        <begin position="199"/>
        <end position="273"/>
    </location>
</feature>
<dbReference type="CDD" id="cd02696">
    <property type="entry name" value="MurNAc-LAA"/>
    <property type="match status" value="1"/>
</dbReference>
<dbReference type="InterPro" id="IPR002508">
    <property type="entry name" value="MurNAc-LAA_cat"/>
</dbReference>
<dbReference type="InterPro" id="IPR036680">
    <property type="entry name" value="SPOR-like_sf"/>
</dbReference>
<dbReference type="SUPFAM" id="SSF53187">
    <property type="entry name" value="Zn-dependent exopeptidases"/>
    <property type="match status" value="1"/>
</dbReference>
<organism evidence="3 4">
    <name type="scientific">Herbinix hemicellulosilytica</name>
    <dbReference type="NCBI Taxonomy" id="1564487"/>
    <lineage>
        <taxon>Bacteria</taxon>
        <taxon>Bacillati</taxon>
        <taxon>Bacillota</taxon>
        <taxon>Clostridia</taxon>
        <taxon>Lachnospirales</taxon>
        <taxon>Lachnospiraceae</taxon>
        <taxon>Herbinix</taxon>
    </lineage>
</organism>
<dbReference type="GO" id="GO:0042834">
    <property type="term" value="F:peptidoglycan binding"/>
    <property type="evidence" value="ECO:0007669"/>
    <property type="project" value="InterPro"/>
</dbReference>
<dbReference type="GO" id="GO:0009253">
    <property type="term" value="P:peptidoglycan catabolic process"/>
    <property type="evidence" value="ECO:0007669"/>
    <property type="project" value="InterPro"/>
</dbReference>
<proteinExistence type="predicted"/>
<keyword evidence="1" id="KW-0378">Hydrolase</keyword>
<evidence type="ECO:0000313" key="4">
    <source>
        <dbReference type="Proteomes" id="UP000236497"/>
    </source>
</evidence>
<dbReference type="AlphaFoldDB" id="A0A0H5SFK3"/>
<dbReference type="Gene3D" id="3.40.630.40">
    <property type="entry name" value="Zn-dependent exopeptidases"/>
    <property type="match status" value="1"/>
</dbReference>
<protein>
    <recommendedName>
        <fullName evidence="2">SPOR domain-containing protein</fullName>
    </recommendedName>
</protein>
<dbReference type="Gene3D" id="3.30.70.1070">
    <property type="entry name" value="Sporulation related repeat"/>
    <property type="match status" value="1"/>
</dbReference>
<evidence type="ECO:0000259" key="2">
    <source>
        <dbReference type="PROSITE" id="PS51724"/>
    </source>
</evidence>
<dbReference type="RefSeq" id="WP_103202359.1">
    <property type="nucleotide sequence ID" value="NZ_CVTD020000015.1"/>
</dbReference>
<dbReference type="OrthoDB" id="9772024at2"/>
<dbReference type="SUPFAM" id="SSF110997">
    <property type="entry name" value="Sporulation related repeat"/>
    <property type="match status" value="1"/>
</dbReference>